<comment type="caution">
    <text evidence="2">The sequence shown here is derived from an EMBL/GenBank/DDBJ whole genome shotgun (WGS) entry which is preliminary data.</text>
</comment>
<accession>A0A323V6S2</accession>
<dbReference type="EMBL" id="QKNV01000204">
    <property type="protein sequence ID" value="PZA20251.1"/>
    <property type="molecule type" value="Genomic_DNA"/>
</dbReference>
<sequence length="108" mass="11285">MTGAVGRSTGVPLPQSQQCTGDAAGGGGRDGQHWVGAGGRRPQPERDEGRRPGQDHAEHHAALQRQDDGGHGEHQHGRPGADPLEQETHHHRVRWVATGVGTATSGCG</sequence>
<evidence type="ECO:0000313" key="2">
    <source>
        <dbReference type="EMBL" id="PZA20251.1"/>
    </source>
</evidence>
<dbReference type="Proteomes" id="UP000247602">
    <property type="component" value="Unassembled WGS sequence"/>
</dbReference>
<organism evidence="2 3">
    <name type="scientific">Modestobacter versicolor</name>
    <dbReference type="NCBI Taxonomy" id="429133"/>
    <lineage>
        <taxon>Bacteria</taxon>
        <taxon>Bacillati</taxon>
        <taxon>Actinomycetota</taxon>
        <taxon>Actinomycetes</taxon>
        <taxon>Geodermatophilales</taxon>
        <taxon>Geodermatophilaceae</taxon>
        <taxon>Modestobacter</taxon>
    </lineage>
</organism>
<proteinExistence type="predicted"/>
<feature type="compositionally biased region" description="Basic and acidic residues" evidence="1">
    <location>
        <begin position="42"/>
        <end position="76"/>
    </location>
</feature>
<gene>
    <name evidence="2" type="ORF">DMO24_16485</name>
</gene>
<feature type="region of interest" description="Disordered" evidence="1">
    <location>
        <begin position="1"/>
        <end position="108"/>
    </location>
</feature>
<dbReference type="AlphaFoldDB" id="A0A323V6S2"/>
<protein>
    <submittedName>
        <fullName evidence="2">Uncharacterized protein</fullName>
    </submittedName>
</protein>
<name>A0A323V6S2_9ACTN</name>
<reference evidence="2 3" key="1">
    <citation type="submission" date="2018-06" db="EMBL/GenBank/DDBJ databases">
        <title>Draft genome sequence of Modestobacter versicolor CP153-2.</title>
        <authorList>
            <person name="Gundlapally S.R."/>
        </authorList>
    </citation>
    <scope>NUCLEOTIDE SEQUENCE [LARGE SCALE GENOMIC DNA]</scope>
    <source>
        <strain evidence="2 3">CP153-2</strain>
    </source>
</reference>
<evidence type="ECO:0000256" key="1">
    <source>
        <dbReference type="SAM" id="MobiDB-lite"/>
    </source>
</evidence>
<evidence type="ECO:0000313" key="3">
    <source>
        <dbReference type="Proteomes" id="UP000247602"/>
    </source>
</evidence>
<keyword evidence="3" id="KW-1185">Reference proteome</keyword>